<dbReference type="RefSeq" id="WP_157731612.1">
    <property type="nucleotide sequence ID" value="NZ_CP018477.1"/>
</dbReference>
<dbReference type="EC" id="3.2.1.15" evidence="6"/>
<dbReference type="Proteomes" id="UP000215086">
    <property type="component" value="Chromosome"/>
</dbReference>
<evidence type="ECO:0000313" key="7">
    <source>
        <dbReference type="Proteomes" id="UP000215086"/>
    </source>
</evidence>
<accession>A0A286RAQ4</accession>
<evidence type="ECO:0000256" key="1">
    <source>
        <dbReference type="ARBA" id="ARBA00008834"/>
    </source>
</evidence>
<name>A0A286RAQ4_9BACT</name>
<keyword evidence="2 4" id="KW-0378">Hydrolase</keyword>
<dbReference type="EMBL" id="CP018477">
    <property type="protein sequence ID" value="ASV73038.1"/>
    <property type="molecule type" value="Genomic_DNA"/>
</dbReference>
<gene>
    <name evidence="6" type="ORF">THTE_0436</name>
</gene>
<dbReference type="InterPro" id="IPR006626">
    <property type="entry name" value="PbH1"/>
</dbReference>
<dbReference type="Gene3D" id="2.160.20.10">
    <property type="entry name" value="Single-stranded right-handed beta-helix, Pectin lyase-like"/>
    <property type="match status" value="1"/>
</dbReference>
<evidence type="ECO:0000256" key="4">
    <source>
        <dbReference type="RuleBase" id="RU361169"/>
    </source>
</evidence>
<dbReference type="GO" id="GO:0004650">
    <property type="term" value="F:polygalacturonase activity"/>
    <property type="evidence" value="ECO:0007669"/>
    <property type="project" value="UniProtKB-EC"/>
</dbReference>
<evidence type="ECO:0000256" key="5">
    <source>
        <dbReference type="SAM" id="SignalP"/>
    </source>
</evidence>
<feature type="signal peptide" evidence="5">
    <location>
        <begin position="1"/>
        <end position="31"/>
    </location>
</feature>
<evidence type="ECO:0000313" key="6">
    <source>
        <dbReference type="EMBL" id="ASV73038.1"/>
    </source>
</evidence>
<sequence>MVLQHHFTWQVLFRLTTATAFACFASSGAMTQEKDTYLVTEFGATADDDVLDTQAFQKAIDVAARHGGTVRVPKGRFITGRLQLPSGVRLFLEEGAVLQGSADFRDYGQGRWTDSFLFAENAERITIEGPGTLDGADCEIPGGEEGFRGPHAIRFVRCRNVTIRDVTITRAGNYAVLCNDSEDFLISGVKFRGGHDGVHAQACRRFRVVDCDFRTGDDCLAGCDNVDFEVARCQINSSCNGFRLGCVHLRVHDCRFWGPGEYPHRITIKKGKPRTNMLSAFVHFAPTDRNPKLPSDDWLIQNCTMDTVDAVYLYDFEKGVWQTGQPAKRLVFENIRAQNIALPLRVLGDKDRQFDLTLKNVLIALRDDRADQPVLDIAQFGRLNLENVVLQNSGKQPVLRARDGREIHLHHVEAKPTNPQPFLWSNVEKVSQD</sequence>
<dbReference type="KEGG" id="ttf:THTE_0436"/>
<protein>
    <submittedName>
        <fullName evidence="6">Polygalacturonase</fullName>
        <ecNumber evidence="6">3.2.1.15</ecNumber>
    </submittedName>
</protein>
<organism evidence="6 7">
    <name type="scientific">Thermogutta terrifontis</name>
    <dbReference type="NCBI Taxonomy" id="1331910"/>
    <lineage>
        <taxon>Bacteria</taxon>
        <taxon>Pseudomonadati</taxon>
        <taxon>Planctomycetota</taxon>
        <taxon>Planctomycetia</taxon>
        <taxon>Pirellulales</taxon>
        <taxon>Thermoguttaceae</taxon>
        <taxon>Thermogutta</taxon>
    </lineage>
</organism>
<dbReference type="AlphaFoldDB" id="A0A286RAQ4"/>
<dbReference type="InterPro" id="IPR012334">
    <property type="entry name" value="Pectin_lyas_fold"/>
</dbReference>
<dbReference type="SUPFAM" id="SSF51126">
    <property type="entry name" value="Pectin lyase-like"/>
    <property type="match status" value="1"/>
</dbReference>
<dbReference type="OrthoDB" id="9795222at2"/>
<dbReference type="InterPro" id="IPR011050">
    <property type="entry name" value="Pectin_lyase_fold/virulence"/>
</dbReference>
<evidence type="ECO:0000256" key="2">
    <source>
        <dbReference type="ARBA" id="ARBA00022801"/>
    </source>
</evidence>
<reference evidence="6 7" key="1">
    <citation type="journal article" name="Front. Microbiol.">
        <title>Sugar Metabolism of the First Thermophilic Planctomycete Thermogutta terrifontis: Comparative Genomic and Transcriptomic Approaches.</title>
        <authorList>
            <person name="Elcheninov A.G."/>
            <person name="Menzel P."/>
            <person name="Gudbergsdottir S.R."/>
            <person name="Slesarev A.I."/>
            <person name="Kadnikov V.V."/>
            <person name="Krogh A."/>
            <person name="Bonch-Osmolovskaya E.A."/>
            <person name="Peng X."/>
            <person name="Kublanov I.V."/>
        </authorList>
    </citation>
    <scope>NUCLEOTIDE SEQUENCE [LARGE SCALE GENOMIC DNA]</scope>
    <source>
        <strain evidence="6 7">R1</strain>
    </source>
</reference>
<keyword evidence="3 4" id="KW-0326">Glycosidase</keyword>
<dbReference type="Pfam" id="PF00295">
    <property type="entry name" value="Glyco_hydro_28"/>
    <property type="match status" value="1"/>
</dbReference>
<comment type="similarity">
    <text evidence="1 4">Belongs to the glycosyl hydrolase 28 family.</text>
</comment>
<dbReference type="SMART" id="SM00710">
    <property type="entry name" value="PbH1"/>
    <property type="match status" value="3"/>
</dbReference>
<dbReference type="InterPro" id="IPR051801">
    <property type="entry name" value="GH28_Enzymes"/>
</dbReference>
<evidence type="ECO:0000256" key="3">
    <source>
        <dbReference type="ARBA" id="ARBA00023295"/>
    </source>
</evidence>
<proteinExistence type="inferred from homology"/>
<keyword evidence="7" id="KW-1185">Reference proteome</keyword>
<dbReference type="PANTHER" id="PTHR31339">
    <property type="entry name" value="PECTIN LYASE-RELATED"/>
    <property type="match status" value="1"/>
</dbReference>
<dbReference type="GO" id="GO:0005975">
    <property type="term" value="P:carbohydrate metabolic process"/>
    <property type="evidence" value="ECO:0007669"/>
    <property type="project" value="InterPro"/>
</dbReference>
<keyword evidence="5" id="KW-0732">Signal</keyword>
<feature type="chain" id="PRO_5012063793" evidence="5">
    <location>
        <begin position="32"/>
        <end position="433"/>
    </location>
</feature>
<dbReference type="InterPro" id="IPR000743">
    <property type="entry name" value="Glyco_hydro_28"/>
</dbReference>
<dbReference type="PANTHER" id="PTHR31339:SF9">
    <property type="entry name" value="PLASMIN AND FIBRONECTIN-BINDING PROTEIN A"/>
    <property type="match status" value="1"/>
</dbReference>